<evidence type="ECO:0000313" key="1">
    <source>
        <dbReference type="EMBL" id="GAD25348.1"/>
    </source>
</evidence>
<sequence length="41" mass="4399">MLSKGRLHAFSALFCPASETGPAANRIHTNAVIFPILPDFS</sequence>
<protein>
    <submittedName>
        <fullName evidence="1">Uncharacterized protein</fullName>
    </submittedName>
</protein>
<proteinExistence type="predicted"/>
<organism evidence="1 2">
    <name type="scientific">Gluconobacter thailandicus NBRC 3257</name>
    <dbReference type="NCBI Taxonomy" id="1381097"/>
    <lineage>
        <taxon>Bacteria</taxon>
        <taxon>Pseudomonadati</taxon>
        <taxon>Pseudomonadota</taxon>
        <taxon>Alphaproteobacteria</taxon>
        <taxon>Acetobacterales</taxon>
        <taxon>Acetobacteraceae</taxon>
        <taxon>Gluconobacter</taxon>
    </lineage>
</organism>
<gene>
    <name evidence="1" type="ORF">NBRC3257_0347</name>
</gene>
<dbReference type="Proteomes" id="UP000018209">
    <property type="component" value="Unassembled WGS sequence"/>
</dbReference>
<evidence type="ECO:0000313" key="2">
    <source>
        <dbReference type="Proteomes" id="UP000018209"/>
    </source>
</evidence>
<dbReference type="EMBL" id="BASM01000006">
    <property type="protein sequence ID" value="GAD25348.1"/>
    <property type="molecule type" value="Genomic_DNA"/>
</dbReference>
<accession>A0ABQ0IT08</accession>
<reference evidence="1 2" key="1">
    <citation type="submission" date="2013-08" db="EMBL/GenBank/DDBJ databases">
        <title>Gluconobacter thailandicus NBRC 3257 whole genome sequence.</title>
        <authorList>
            <person name="Matsutani M."/>
            <person name="Yakushi T."/>
            <person name="Matsushita K."/>
        </authorList>
    </citation>
    <scope>NUCLEOTIDE SEQUENCE [LARGE SCALE GENOMIC DNA]</scope>
    <source>
        <strain evidence="1 2">NBRC 3257</strain>
    </source>
</reference>
<comment type="caution">
    <text evidence="1">The sequence shown here is derived from an EMBL/GenBank/DDBJ whole genome shotgun (WGS) entry which is preliminary data.</text>
</comment>
<name>A0ABQ0IT08_GLUTH</name>
<keyword evidence="2" id="KW-1185">Reference proteome</keyword>